<feature type="domain" description="ABC transmembrane type-1" evidence="8">
    <location>
        <begin position="70"/>
        <end position="262"/>
    </location>
</feature>
<dbReference type="EMBL" id="JBHRXJ010000004">
    <property type="protein sequence ID" value="MFC3527941.1"/>
    <property type="molecule type" value="Genomic_DNA"/>
</dbReference>
<comment type="similarity">
    <text evidence="7">Belongs to the binding-protein-dependent transport system permease family.</text>
</comment>
<evidence type="ECO:0000256" key="7">
    <source>
        <dbReference type="RuleBase" id="RU363032"/>
    </source>
</evidence>
<keyword evidence="3" id="KW-1003">Cell membrane</keyword>
<proteinExistence type="inferred from homology"/>
<protein>
    <submittedName>
        <fullName evidence="9">Carbohydrate ABC transporter permease</fullName>
    </submittedName>
</protein>
<dbReference type="InterPro" id="IPR000515">
    <property type="entry name" value="MetI-like"/>
</dbReference>
<dbReference type="Gene3D" id="1.10.3720.10">
    <property type="entry name" value="MetI-like"/>
    <property type="match status" value="1"/>
</dbReference>
<keyword evidence="6 7" id="KW-0472">Membrane</keyword>
<evidence type="ECO:0000256" key="1">
    <source>
        <dbReference type="ARBA" id="ARBA00004651"/>
    </source>
</evidence>
<reference evidence="10" key="1">
    <citation type="journal article" date="2019" name="Int. J. Syst. Evol. Microbiol.">
        <title>The Global Catalogue of Microorganisms (GCM) 10K type strain sequencing project: providing services to taxonomists for standard genome sequencing and annotation.</title>
        <authorList>
            <consortium name="The Broad Institute Genomics Platform"/>
            <consortium name="The Broad Institute Genome Sequencing Center for Infectious Disease"/>
            <person name="Wu L."/>
            <person name="Ma J."/>
        </authorList>
    </citation>
    <scope>NUCLEOTIDE SEQUENCE [LARGE SCALE GENOMIC DNA]</scope>
    <source>
        <strain evidence="10">KCTC 42899</strain>
    </source>
</reference>
<evidence type="ECO:0000256" key="2">
    <source>
        <dbReference type="ARBA" id="ARBA00022448"/>
    </source>
</evidence>
<organism evidence="9 10">
    <name type="scientific">Paracoccus mangrovi</name>
    <dbReference type="NCBI Taxonomy" id="1715645"/>
    <lineage>
        <taxon>Bacteria</taxon>
        <taxon>Pseudomonadati</taxon>
        <taxon>Pseudomonadota</taxon>
        <taxon>Alphaproteobacteria</taxon>
        <taxon>Rhodobacterales</taxon>
        <taxon>Paracoccaceae</taxon>
        <taxon>Paracoccus</taxon>
    </lineage>
</organism>
<feature type="transmembrane region" description="Helical" evidence="7">
    <location>
        <begin position="70"/>
        <end position="95"/>
    </location>
</feature>
<dbReference type="Pfam" id="PF00528">
    <property type="entry name" value="BPD_transp_1"/>
    <property type="match status" value="1"/>
</dbReference>
<feature type="transmembrane region" description="Helical" evidence="7">
    <location>
        <begin position="184"/>
        <end position="209"/>
    </location>
</feature>
<dbReference type="RefSeq" id="WP_377743533.1">
    <property type="nucleotide sequence ID" value="NZ_JBHRXJ010000004.1"/>
</dbReference>
<dbReference type="CDD" id="cd06261">
    <property type="entry name" value="TM_PBP2"/>
    <property type="match status" value="1"/>
</dbReference>
<name>A0ABV7R6U7_9RHOB</name>
<dbReference type="Proteomes" id="UP001595721">
    <property type="component" value="Unassembled WGS sequence"/>
</dbReference>
<feature type="transmembrane region" description="Helical" evidence="7">
    <location>
        <begin position="244"/>
        <end position="262"/>
    </location>
</feature>
<comment type="subcellular location">
    <subcellularLocation>
        <location evidence="1 7">Cell membrane</location>
        <topology evidence="1 7">Multi-pass membrane protein</topology>
    </subcellularLocation>
</comment>
<sequence length="276" mass="30459">MIPLKGRELWIGYAFLTAGVLSIVVPFLFILATSFKYEIAIMQGRFWFDPTWHNYLDVLFGRRSNFIGNIVNSLIVAGISTLVVLAVGTLAAYSLSRLKWARWVSGLFLGWTMLFNTIPVLTVVGPWYLMFQQIGLYDTLLGLILTHIAINLPMTVWLMMTFFNDIPPDLEEAARVDGATQAQAFRRVILPLVVPGLIAAGVLAFVFSWNEFSVALNLTSRGTATVPVGIANFAEQYEVQNGNMAAAAVLSTIPALILMMFGQRFVVQGLTMGAVK</sequence>
<dbReference type="SUPFAM" id="SSF161098">
    <property type="entry name" value="MetI-like"/>
    <property type="match status" value="1"/>
</dbReference>
<keyword evidence="2 7" id="KW-0813">Transport</keyword>
<keyword evidence="5 7" id="KW-1133">Transmembrane helix</keyword>
<feature type="transmembrane region" description="Helical" evidence="7">
    <location>
        <begin position="140"/>
        <end position="163"/>
    </location>
</feature>
<evidence type="ECO:0000256" key="5">
    <source>
        <dbReference type="ARBA" id="ARBA00022989"/>
    </source>
</evidence>
<keyword evidence="4 7" id="KW-0812">Transmembrane</keyword>
<evidence type="ECO:0000256" key="3">
    <source>
        <dbReference type="ARBA" id="ARBA00022475"/>
    </source>
</evidence>
<feature type="transmembrane region" description="Helical" evidence="7">
    <location>
        <begin position="12"/>
        <end position="32"/>
    </location>
</feature>
<evidence type="ECO:0000313" key="10">
    <source>
        <dbReference type="Proteomes" id="UP001595721"/>
    </source>
</evidence>
<evidence type="ECO:0000259" key="8">
    <source>
        <dbReference type="PROSITE" id="PS50928"/>
    </source>
</evidence>
<comment type="caution">
    <text evidence="9">The sequence shown here is derived from an EMBL/GenBank/DDBJ whole genome shotgun (WGS) entry which is preliminary data.</text>
</comment>
<dbReference type="PROSITE" id="PS50928">
    <property type="entry name" value="ABC_TM1"/>
    <property type="match status" value="1"/>
</dbReference>
<dbReference type="PANTHER" id="PTHR32243:SF18">
    <property type="entry name" value="INNER MEMBRANE ABC TRANSPORTER PERMEASE PROTEIN YCJP"/>
    <property type="match status" value="1"/>
</dbReference>
<evidence type="ECO:0000256" key="6">
    <source>
        <dbReference type="ARBA" id="ARBA00023136"/>
    </source>
</evidence>
<dbReference type="InterPro" id="IPR050901">
    <property type="entry name" value="BP-dep_ABC_trans_perm"/>
</dbReference>
<gene>
    <name evidence="9" type="ORF">ACFOMH_07095</name>
</gene>
<dbReference type="PANTHER" id="PTHR32243">
    <property type="entry name" value="MALTOSE TRANSPORT SYSTEM PERMEASE-RELATED"/>
    <property type="match status" value="1"/>
</dbReference>
<evidence type="ECO:0000313" key="9">
    <source>
        <dbReference type="EMBL" id="MFC3527941.1"/>
    </source>
</evidence>
<accession>A0ABV7R6U7</accession>
<feature type="transmembrane region" description="Helical" evidence="7">
    <location>
        <begin position="107"/>
        <end position="128"/>
    </location>
</feature>
<keyword evidence="10" id="KW-1185">Reference proteome</keyword>
<evidence type="ECO:0000256" key="4">
    <source>
        <dbReference type="ARBA" id="ARBA00022692"/>
    </source>
</evidence>
<dbReference type="InterPro" id="IPR035906">
    <property type="entry name" value="MetI-like_sf"/>
</dbReference>